<dbReference type="Pfam" id="PF13395">
    <property type="entry name" value="HNH_4"/>
    <property type="match status" value="1"/>
</dbReference>
<keyword evidence="6 12" id="KW-0460">Magnesium</keyword>
<dbReference type="NCBIfam" id="TIGR01865">
    <property type="entry name" value="cas_Csn1"/>
    <property type="match status" value="1"/>
</dbReference>
<dbReference type="InterPro" id="IPR028629">
    <property type="entry name" value="Cas9"/>
</dbReference>
<comment type="domain">
    <text evidence="12">Has 2 endonuclease domains. The discontinuous RuvC-like domain cleaves the target DNA noncomplementary to crRNA while the HNH nuclease domain cleaves the target DNA complementary to crRNA.</text>
</comment>
<dbReference type="PROSITE" id="PS51749">
    <property type="entry name" value="HNH_CAS9"/>
    <property type="match status" value="1"/>
</dbReference>
<feature type="binding site" evidence="12">
    <location>
        <position position="491"/>
    </location>
    <ligand>
        <name>Mg(2+)</name>
        <dbReference type="ChEBI" id="CHEBI:18420"/>
        <label>1</label>
    </ligand>
</feature>
<feature type="binding site" evidence="12">
    <location>
        <position position="10"/>
    </location>
    <ligand>
        <name>Mg(2+)</name>
        <dbReference type="ChEBI" id="CHEBI:18420"/>
        <label>2</label>
    </ligand>
</feature>
<keyword evidence="4 12" id="KW-0255">Endonuclease</keyword>
<accession>A0A7X0B1Z5</accession>
<evidence type="ECO:0000256" key="6">
    <source>
        <dbReference type="ARBA" id="ARBA00022842"/>
    </source>
</evidence>
<dbReference type="EMBL" id="JACIIZ010000009">
    <property type="protein sequence ID" value="MBB6252906.1"/>
    <property type="molecule type" value="Genomic_DNA"/>
</dbReference>
<sequence>MNTGLVFGLDLGIGSCGWAALRLSGEEEGAVLGMGTRTFDVPETAKTRTPTNQLRRQHRGMRRVLNRRRQRMNDVRDLFQRAGLLPEAHKHALAVPGSDPWTLRHQGLDRPLVGWELAVALGHIAKHRGFQSNSKRDRGRNTPDDTSKMLGAIEETRSRLARWRSVAEMAAHDPEFSSRKRNRDGDYSRSLLRRDLVDEVRVLFQAQRRLGNTLATPALEEDFIGTAFFQRPLQDSEDKVGPCPFEAGERRTARHAPSFELFRLLSRLAALRVREGKAERPLTPAEVGMAVADFGSSRSLSFKRLRTLLELPASAGFDGVPVAEETKRDVVARSGEATPGAYVWRTKVLGETGWASLWHTPSTLDRLSEIITFREDMDRIASGIAELDLPPLIHDTILDAVKDGQFASFKGAGHISAKACRAMAPHLVQGMVYSAAAAAAGYTHTDRAEGDLDDIANPIARKAVTEALKQVRALVEEYGRPEYIHVELAREVGKSAEERDQISRGIEKRNNAKEKLRERFREDTGREPHGDDMLRYELWLEQGTFCVYSNQPIPLTALISGDNAIQVDHILPWSRFGDDSFVNKTLCYAKANQDKKGRTPHEWLVRDLRDDARWETLRRAVEGAKGMKGVKKRNYLLKDAEAVEQKFRTRNLSDTRYASRVLLHLLKQAYGQRGRDTILARPGPLTDRLRRAWGVQALKKRLDDGTRLDDDRHHALDALIVAATSQSALQRLTRAFQDAEVRGDHRDFYGFPPPWPGFIEEAKNHYTRIVVSRAERHRARGEAHGATIRQVVEEEEGAVVYERRAVADLTLKDLERLKDPERNGAIVEALRAWIDAGKPVDAPPRSPKGDMLGKVRLRTKKNVDVPVRGGAADRGEIARLDVFRKLNRRDAWEYYLVPVYPHQIFGPEGDAGPPMRAILANKDEGVWPIMDPAAGYEFLWSLNPFSWVEIEKADGTFIDGYYRSVDRSVAAIAVSPHQSKLAMTRGIGVKSLTTFRKFAVDRLGRRFEVTREVRTWRGGACT</sequence>
<evidence type="ECO:0000256" key="8">
    <source>
        <dbReference type="ARBA" id="ARBA00023118"/>
    </source>
</evidence>
<evidence type="ECO:0000256" key="1">
    <source>
        <dbReference type="ARBA" id="ARBA00001946"/>
    </source>
</evidence>
<dbReference type="InterPro" id="IPR033114">
    <property type="entry name" value="HNH_CAS9"/>
</dbReference>
<feature type="binding site" evidence="12">
    <location>
        <position position="10"/>
    </location>
    <ligand>
        <name>Mg(2+)</name>
        <dbReference type="ChEBI" id="CHEBI:18420"/>
        <label>1</label>
    </ligand>
</feature>
<evidence type="ECO:0000313" key="14">
    <source>
        <dbReference type="EMBL" id="MBB6252906.1"/>
    </source>
</evidence>
<dbReference type="Proteomes" id="UP000539175">
    <property type="component" value="Unassembled WGS sequence"/>
</dbReference>
<comment type="function">
    <text evidence="12">CRISPR (clustered regularly interspaced short palindromic repeat) is an adaptive immune system that provides protection against mobile genetic elements (viruses, transposable elements and conjugative plasmids). CRISPR clusters contain spacers, sequences complementary to antecedent mobile elements, and target invading nucleic acids. CRISPR clusters are transcribed and processed into CRISPR RNA (crRNA). In type II CRISPR systems correct processing of pre-crRNA requires a trans-encoded small RNA (tracrRNA), endogenous ribonuclease 3 (rnc) and this protein. The tracrRNA serves as a guide for ribonuclease 3-aided processing of pre-crRNA. Subsequently Cas9/crRNA/tracrRNA endonucleolytically cleaves linear or circular dsDNA target complementary to the spacer; Cas9 is inactive in the absence of the 2 guide RNAs (gRNA). Cas9 recognizes the protospacer adjacent motif (PAM) in the CRISPR repeat sequences to help distinguish self versus nonself, as targets within the bacterial CRISPR locus do not have PAMs. PAM recognition is also required for catalytic activity.</text>
</comment>
<feature type="active site" description="Proton acceptor for HNH nuclease domain" evidence="12">
    <location>
        <position position="569"/>
    </location>
</feature>
<gene>
    <name evidence="12" type="primary">cas9</name>
    <name evidence="14" type="ORF">FHS74_003474</name>
</gene>
<comment type="caution">
    <text evidence="14">The sequence shown here is derived from an EMBL/GenBank/DDBJ whole genome shotgun (WGS) entry which is preliminary data.</text>
</comment>
<dbReference type="EC" id="3.1.-.-" evidence="12"/>
<comment type="subunit">
    <text evidence="11 12">Monomer. Binds crRNA and tracrRNA.</text>
</comment>
<feature type="binding site" evidence="12">
    <location>
        <position position="714"/>
    </location>
    <ligand>
        <name>Mg(2+)</name>
        <dbReference type="ChEBI" id="CHEBI:18420"/>
        <label>2</label>
    </ligand>
</feature>
<evidence type="ECO:0000256" key="2">
    <source>
        <dbReference type="ARBA" id="ARBA00022722"/>
    </source>
</evidence>
<feature type="binding site" evidence="12">
    <location>
        <position position="487"/>
    </location>
    <ligand>
        <name>Mg(2+)</name>
        <dbReference type="ChEBI" id="CHEBI:18420"/>
        <label>1</label>
    </ligand>
</feature>
<evidence type="ECO:0000256" key="11">
    <source>
        <dbReference type="ARBA" id="ARBA00046380"/>
    </source>
</evidence>
<keyword evidence="7 12" id="KW-0694">RNA-binding</keyword>
<dbReference type="InterPro" id="IPR003615">
    <property type="entry name" value="HNH_nuc"/>
</dbReference>
<evidence type="ECO:0000256" key="10">
    <source>
        <dbReference type="ARBA" id="ARBA00023211"/>
    </source>
</evidence>
<dbReference type="GO" id="GO:0004519">
    <property type="term" value="F:endonuclease activity"/>
    <property type="evidence" value="ECO:0007669"/>
    <property type="project" value="UniProtKB-UniRule"/>
</dbReference>
<organism evidence="14 15">
    <name type="scientific">Nitrospirillum iridis</name>
    <dbReference type="NCBI Taxonomy" id="765888"/>
    <lineage>
        <taxon>Bacteria</taxon>
        <taxon>Pseudomonadati</taxon>
        <taxon>Pseudomonadota</taxon>
        <taxon>Alphaproteobacteria</taxon>
        <taxon>Rhodospirillales</taxon>
        <taxon>Azospirillaceae</taxon>
        <taxon>Nitrospirillum</taxon>
    </lineage>
</organism>
<keyword evidence="8 12" id="KW-0051">Antiviral defense</keyword>
<evidence type="ECO:0000256" key="12">
    <source>
        <dbReference type="HAMAP-Rule" id="MF_01480"/>
    </source>
</evidence>
<protein>
    <recommendedName>
        <fullName evidence="12">CRISPR-associated endonuclease Cas9</fullName>
        <ecNumber evidence="12">3.1.-.-</ecNumber>
    </recommendedName>
</protein>
<dbReference type="Pfam" id="PF18541">
    <property type="entry name" value="RuvC_III"/>
    <property type="match status" value="1"/>
</dbReference>
<keyword evidence="9 12" id="KW-0238">DNA-binding</keyword>
<feature type="binding site" evidence="12">
    <location>
        <position position="491"/>
    </location>
    <ligand>
        <name>Mg(2+)</name>
        <dbReference type="ChEBI" id="CHEBI:18420"/>
        <label>2</label>
    </ligand>
</feature>
<dbReference type="GO" id="GO:0043571">
    <property type="term" value="P:maintenance of CRISPR repeat elements"/>
    <property type="evidence" value="ECO:0007669"/>
    <property type="project" value="UniProtKB-UniRule"/>
</dbReference>
<dbReference type="Gene3D" id="3.30.420.10">
    <property type="entry name" value="Ribonuclease H-like superfamily/Ribonuclease H"/>
    <property type="match status" value="3"/>
</dbReference>
<dbReference type="GO" id="GO:0046872">
    <property type="term" value="F:metal ion binding"/>
    <property type="evidence" value="ECO:0007669"/>
    <property type="project" value="UniProtKB-UniRule"/>
</dbReference>
<dbReference type="GO" id="GO:0016787">
    <property type="term" value="F:hydrolase activity"/>
    <property type="evidence" value="ECO:0007669"/>
    <property type="project" value="UniProtKB-KW"/>
</dbReference>
<evidence type="ECO:0000256" key="4">
    <source>
        <dbReference type="ARBA" id="ARBA00022759"/>
    </source>
</evidence>
<evidence type="ECO:0000256" key="7">
    <source>
        <dbReference type="ARBA" id="ARBA00022884"/>
    </source>
</evidence>
<dbReference type="GO" id="GO:0051607">
    <property type="term" value="P:defense response to virus"/>
    <property type="evidence" value="ECO:0007669"/>
    <property type="project" value="UniProtKB-UniRule"/>
</dbReference>
<comment type="similarity">
    <text evidence="12">Belongs to the CRISPR-associated Cas9 family.</text>
</comment>
<dbReference type="GO" id="GO:0003723">
    <property type="term" value="F:RNA binding"/>
    <property type="evidence" value="ECO:0007669"/>
    <property type="project" value="UniProtKB-UniRule"/>
</dbReference>
<feature type="domain" description="HNH Cas9-type" evidence="13">
    <location>
        <begin position="495"/>
        <end position="652"/>
    </location>
</feature>
<dbReference type="AlphaFoldDB" id="A0A7X0B1Z5"/>
<keyword evidence="2 12" id="KW-0540">Nuclease</keyword>
<dbReference type="HAMAP" id="MF_01480">
    <property type="entry name" value="Cas9"/>
    <property type="match status" value="1"/>
</dbReference>
<dbReference type="InterPro" id="IPR036397">
    <property type="entry name" value="RNaseH_sf"/>
</dbReference>
<comment type="cofactor">
    <cofactor evidence="1 12">
        <name>Mg(2+)</name>
        <dbReference type="ChEBI" id="CHEBI:18420"/>
    </cofactor>
</comment>
<keyword evidence="3 12" id="KW-0479">Metal-binding</keyword>
<dbReference type="GO" id="GO:0003677">
    <property type="term" value="F:DNA binding"/>
    <property type="evidence" value="ECO:0007669"/>
    <property type="project" value="UniProtKB-UniRule"/>
</dbReference>
<name>A0A7X0B1Z5_9PROT</name>
<keyword evidence="15" id="KW-1185">Reference proteome</keyword>
<feature type="active site" description="For RuvC-like nuclease domain" evidence="12">
    <location>
        <position position="10"/>
    </location>
</feature>
<evidence type="ECO:0000256" key="9">
    <source>
        <dbReference type="ARBA" id="ARBA00023125"/>
    </source>
</evidence>
<reference evidence="14 15" key="1">
    <citation type="submission" date="2020-08" db="EMBL/GenBank/DDBJ databases">
        <title>Genomic Encyclopedia of Type Strains, Phase IV (KMG-IV): sequencing the most valuable type-strain genomes for metagenomic binning, comparative biology and taxonomic classification.</title>
        <authorList>
            <person name="Goeker M."/>
        </authorList>
    </citation>
    <scope>NUCLEOTIDE SEQUENCE [LARGE SCALE GENOMIC DNA]</scope>
    <source>
        <strain evidence="14 15">DSM 22198</strain>
    </source>
</reference>
<evidence type="ECO:0000256" key="3">
    <source>
        <dbReference type="ARBA" id="ARBA00022723"/>
    </source>
</evidence>
<keyword evidence="5 12" id="KW-0378">Hydrolase</keyword>
<dbReference type="InterPro" id="IPR041383">
    <property type="entry name" value="RuvC_III"/>
</dbReference>
<keyword evidence="10" id="KW-0464">Manganese</keyword>
<proteinExistence type="inferred from homology"/>
<evidence type="ECO:0000259" key="13">
    <source>
        <dbReference type="PROSITE" id="PS51749"/>
    </source>
</evidence>
<evidence type="ECO:0000313" key="15">
    <source>
        <dbReference type="Proteomes" id="UP000539175"/>
    </source>
</evidence>
<evidence type="ECO:0000256" key="5">
    <source>
        <dbReference type="ARBA" id="ARBA00022801"/>
    </source>
</evidence>
<dbReference type="RefSeq" id="WP_184802760.1">
    <property type="nucleotide sequence ID" value="NZ_JACIIZ010000009.1"/>
</dbReference>